<accession>A0A078A6Q8</accession>
<dbReference type="InParanoid" id="A0A078A6Q8"/>
<proteinExistence type="predicted"/>
<feature type="region of interest" description="Disordered" evidence="1">
    <location>
        <begin position="118"/>
        <end position="171"/>
    </location>
</feature>
<keyword evidence="2" id="KW-0472">Membrane</keyword>
<reference evidence="3 4" key="1">
    <citation type="submission" date="2014-06" db="EMBL/GenBank/DDBJ databases">
        <authorList>
            <person name="Swart Estienne"/>
        </authorList>
    </citation>
    <scope>NUCLEOTIDE SEQUENCE [LARGE SCALE GENOMIC DNA]</scope>
    <source>
        <strain evidence="3 4">130c</strain>
    </source>
</reference>
<keyword evidence="2" id="KW-1133">Transmembrane helix</keyword>
<feature type="compositionally biased region" description="Basic and acidic residues" evidence="1">
    <location>
        <begin position="118"/>
        <end position="132"/>
    </location>
</feature>
<evidence type="ECO:0000313" key="4">
    <source>
        <dbReference type="Proteomes" id="UP000039865"/>
    </source>
</evidence>
<dbReference type="EMBL" id="CCKQ01006624">
    <property type="protein sequence ID" value="CDW77940.1"/>
    <property type="molecule type" value="Genomic_DNA"/>
</dbReference>
<dbReference type="AlphaFoldDB" id="A0A078A6Q8"/>
<dbReference type="Proteomes" id="UP000039865">
    <property type="component" value="Unassembled WGS sequence"/>
</dbReference>
<evidence type="ECO:0000313" key="3">
    <source>
        <dbReference type="EMBL" id="CDW77940.1"/>
    </source>
</evidence>
<gene>
    <name evidence="3" type="primary">Contig18176.g19322</name>
    <name evidence="3" type="ORF">STYLEM_6909</name>
</gene>
<feature type="region of interest" description="Disordered" evidence="1">
    <location>
        <begin position="212"/>
        <end position="232"/>
    </location>
</feature>
<keyword evidence="2" id="KW-0812">Transmembrane</keyword>
<evidence type="ECO:0000256" key="2">
    <source>
        <dbReference type="SAM" id="Phobius"/>
    </source>
</evidence>
<feature type="compositionally biased region" description="Low complexity" evidence="1">
    <location>
        <begin position="212"/>
        <end position="226"/>
    </location>
</feature>
<name>A0A078A6Q8_STYLE</name>
<keyword evidence="4" id="KW-1185">Reference proteome</keyword>
<sequence length="232" mass="27101">MLFTDMITDYDLKWFFGSILIYLTIFNLALNIVIIFIFSAKDVVKSFKLLRLKIKNWCKKRTIAKKEALQKKIQFNKSQNGNDLNQTNTNILTNAEVSMTAGLDQTLNPYKTDIFEESDKGSYRDNHSKDFSRNQSELFIPSEESRDDEQHPDNSMSQSGISNSPFKGQWDQLPTRKHLQDNFFSNLMGDYEQKERSLSQIVKRFQINRRLSQNVNNSNTNNNNTQDMRTTQ</sequence>
<feature type="compositionally biased region" description="Polar residues" evidence="1">
    <location>
        <begin position="153"/>
        <end position="166"/>
    </location>
</feature>
<protein>
    <submittedName>
        <fullName evidence="3">Uncharacterized protein</fullName>
    </submittedName>
</protein>
<organism evidence="3 4">
    <name type="scientific">Stylonychia lemnae</name>
    <name type="common">Ciliate</name>
    <dbReference type="NCBI Taxonomy" id="5949"/>
    <lineage>
        <taxon>Eukaryota</taxon>
        <taxon>Sar</taxon>
        <taxon>Alveolata</taxon>
        <taxon>Ciliophora</taxon>
        <taxon>Intramacronucleata</taxon>
        <taxon>Spirotrichea</taxon>
        <taxon>Stichotrichia</taxon>
        <taxon>Sporadotrichida</taxon>
        <taxon>Oxytrichidae</taxon>
        <taxon>Stylonychinae</taxon>
        <taxon>Stylonychia</taxon>
    </lineage>
</organism>
<evidence type="ECO:0000256" key="1">
    <source>
        <dbReference type="SAM" id="MobiDB-lite"/>
    </source>
</evidence>
<feature type="transmembrane region" description="Helical" evidence="2">
    <location>
        <begin position="12"/>
        <end position="38"/>
    </location>
</feature>